<dbReference type="AlphaFoldDB" id="A0A6A6EKY4"/>
<dbReference type="EMBL" id="ML994617">
    <property type="protein sequence ID" value="KAF2191602.1"/>
    <property type="molecule type" value="Genomic_DNA"/>
</dbReference>
<protein>
    <submittedName>
        <fullName evidence="2">Uncharacterized protein</fullName>
    </submittedName>
</protein>
<keyword evidence="1" id="KW-0732">Signal</keyword>
<keyword evidence="3" id="KW-1185">Reference proteome</keyword>
<evidence type="ECO:0000313" key="3">
    <source>
        <dbReference type="Proteomes" id="UP000800200"/>
    </source>
</evidence>
<sequence>MKFCTNSHFIVLASCVALLPSFASASYNMTVAAYDGPDVPGECTGAYLGYTGGDCELSGRNAQFINGACAVVTSLDSDCCVAQLFSDTGCTNQKSKPLPDQWNSMVGGLDETVRALSNFGDKVTVLDSLVFGRPCYGGFPTSFYANAKAFYIEVS</sequence>
<dbReference type="Proteomes" id="UP000800200">
    <property type="component" value="Unassembled WGS sequence"/>
</dbReference>
<name>A0A6A6EKY4_9PEZI</name>
<feature type="chain" id="PRO_5025489119" evidence="1">
    <location>
        <begin position="26"/>
        <end position="155"/>
    </location>
</feature>
<proteinExistence type="predicted"/>
<evidence type="ECO:0000256" key="1">
    <source>
        <dbReference type="SAM" id="SignalP"/>
    </source>
</evidence>
<dbReference type="PROSITE" id="PS51257">
    <property type="entry name" value="PROKAR_LIPOPROTEIN"/>
    <property type="match status" value="1"/>
</dbReference>
<organism evidence="2 3">
    <name type="scientific">Zopfia rhizophila CBS 207.26</name>
    <dbReference type="NCBI Taxonomy" id="1314779"/>
    <lineage>
        <taxon>Eukaryota</taxon>
        <taxon>Fungi</taxon>
        <taxon>Dikarya</taxon>
        <taxon>Ascomycota</taxon>
        <taxon>Pezizomycotina</taxon>
        <taxon>Dothideomycetes</taxon>
        <taxon>Dothideomycetes incertae sedis</taxon>
        <taxon>Zopfiaceae</taxon>
        <taxon>Zopfia</taxon>
    </lineage>
</organism>
<gene>
    <name evidence="2" type="ORF">K469DRAFT_697239</name>
</gene>
<reference evidence="2" key="1">
    <citation type="journal article" date="2020" name="Stud. Mycol.">
        <title>101 Dothideomycetes genomes: a test case for predicting lifestyles and emergence of pathogens.</title>
        <authorList>
            <person name="Haridas S."/>
            <person name="Albert R."/>
            <person name="Binder M."/>
            <person name="Bloem J."/>
            <person name="Labutti K."/>
            <person name="Salamov A."/>
            <person name="Andreopoulos B."/>
            <person name="Baker S."/>
            <person name="Barry K."/>
            <person name="Bills G."/>
            <person name="Bluhm B."/>
            <person name="Cannon C."/>
            <person name="Castanera R."/>
            <person name="Culley D."/>
            <person name="Daum C."/>
            <person name="Ezra D."/>
            <person name="Gonzalez J."/>
            <person name="Henrissat B."/>
            <person name="Kuo A."/>
            <person name="Liang C."/>
            <person name="Lipzen A."/>
            <person name="Lutzoni F."/>
            <person name="Magnuson J."/>
            <person name="Mondo S."/>
            <person name="Nolan M."/>
            <person name="Ohm R."/>
            <person name="Pangilinan J."/>
            <person name="Park H.-J."/>
            <person name="Ramirez L."/>
            <person name="Alfaro M."/>
            <person name="Sun H."/>
            <person name="Tritt A."/>
            <person name="Yoshinaga Y."/>
            <person name="Zwiers L.-H."/>
            <person name="Turgeon B."/>
            <person name="Goodwin S."/>
            <person name="Spatafora J."/>
            <person name="Crous P."/>
            <person name="Grigoriev I."/>
        </authorList>
    </citation>
    <scope>NUCLEOTIDE SEQUENCE</scope>
    <source>
        <strain evidence="2">CBS 207.26</strain>
    </source>
</reference>
<feature type="signal peptide" evidence="1">
    <location>
        <begin position="1"/>
        <end position="25"/>
    </location>
</feature>
<accession>A0A6A6EKY4</accession>
<evidence type="ECO:0000313" key="2">
    <source>
        <dbReference type="EMBL" id="KAF2191602.1"/>
    </source>
</evidence>